<feature type="compositionally biased region" description="Acidic residues" evidence="2">
    <location>
        <begin position="57"/>
        <end position="72"/>
    </location>
</feature>
<dbReference type="EMBL" id="AWWV01010120">
    <property type="protein sequence ID" value="OMO81612.1"/>
    <property type="molecule type" value="Genomic_DNA"/>
</dbReference>
<evidence type="ECO:0000256" key="2">
    <source>
        <dbReference type="SAM" id="MobiDB-lite"/>
    </source>
</evidence>
<dbReference type="AlphaFoldDB" id="A0A1R3IG93"/>
<dbReference type="Gramene" id="OMO81612">
    <property type="protein sequence ID" value="OMO81612"/>
    <property type="gene ID" value="CCACVL1_12345"/>
</dbReference>
<comment type="caution">
    <text evidence="3">The sequence shown here is derived from an EMBL/GenBank/DDBJ whole genome shotgun (WGS) entry which is preliminary data.</text>
</comment>
<feature type="coiled-coil region" evidence="1">
    <location>
        <begin position="166"/>
        <end position="193"/>
    </location>
</feature>
<feature type="region of interest" description="Disordered" evidence="2">
    <location>
        <begin position="379"/>
        <end position="399"/>
    </location>
</feature>
<organism evidence="3 4">
    <name type="scientific">Corchorus capsularis</name>
    <name type="common">Jute</name>
    <dbReference type="NCBI Taxonomy" id="210143"/>
    <lineage>
        <taxon>Eukaryota</taxon>
        <taxon>Viridiplantae</taxon>
        <taxon>Streptophyta</taxon>
        <taxon>Embryophyta</taxon>
        <taxon>Tracheophyta</taxon>
        <taxon>Spermatophyta</taxon>
        <taxon>Magnoliopsida</taxon>
        <taxon>eudicotyledons</taxon>
        <taxon>Gunneridae</taxon>
        <taxon>Pentapetalae</taxon>
        <taxon>rosids</taxon>
        <taxon>malvids</taxon>
        <taxon>Malvales</taxon>
        <taxon>Malvaceae</taxon>
        <taxon>Grewioideae</taxon>
        <taxon>Apeibeae</taxon>
        <taxon>Corchorus</taxon>
    </lineage>
</organism>
<proteinExistence type="predicted"/>
<feature type="compositionally biased region" description="Basic and acidic residues" evidence="2">
    <location>
        <begin position="22"/>
        <end position="34"/>
    </location>
</feature>
<feature type="region of interest" description="Disordered" evidence="2">
    <location>
        <begin position="1"/>
        <end position="72"/>
    </location>
</feature>
<dbReference type="Proteomes" id="UP000188268">
    <property type="component" value="Unassembled WGS sequence"/>
</dbReference>
<keyword evidence="4" id="KW-1185">Reference proteome</keyword>
<accession>A0A1R3IG93</accession>
<reference evidence="3 4" key="1">
    <citation type="submission" date="2013-09" db="EMBL/GenBank/DDBJ databases">
        <title>Corchorus capsularis genome sequencing.</title>
        <authorList>
            <person name="Alam M."/>
            <person name="Haque M.S."/>
            <person name="Islam M.S."/>
            <person name="Emdad E.M."/>
            <person name="Islam M.M."/>
            <person name="Ahmed B."/>
            <person name="Halim A."/>
            <person name="Hossen Q.M.M."/>
            <person name="Hossain M.Z."/>
            <person name="Ahmed R."/>
            <person name="Khan M.M."/>
            <person name="Islam R."/>
            <person name="Rashid M.M."/>
            <person name="Khan S.A."/>
            <person name="Rahman M.S."/>
            <person name="Alam M."/>
        </authorList>
    </citation>
    <scope>NUCLEOTIDE SEQUENCE [LARGE SCALE GENOMIC DNA]</scope>
    <source>
        <strain evidence="4">cv. CVL-1</strain>
        <tissue evidence="3">Whole seedling</tissue>
    </source>
</reference>
<evidence type="ECO:0000313" key="4">
    <source>
        <dbReference type="Proteomes" id="UP000188268"/>
    </source>
</evidence>
<feature type="compositionally biased region" description="Low complexity" evidence="2">
    <location>
        <begin position="9"/>
        <end position="21"/>
    </location>
</feature>
<name>A0A1R3IG93_COCAP</name>
<protein>
    <submittedName>
        <fullName evidence="3">Uncharacterized protein</fullName>
    </submittedName>
</protein>
<gene>
    <name evidence="3" type="ORF">CCACVL1_12345</name>
</gene>
<evidence type="ECO:0000313" key="3">
    <source>
        <dbReference type="EMBL" id="OMO81612.1"/>
    </source>
</evidence>
<keyword evidence="1" id="KW-0175">Coiled coil</keyword>
<evidence type="ECO:0000256" key="1">
    <source>
        <dbReference type="SAM" id="Coils"/>
    </source>
</evidence>
<sequence>MLGLKKGFLSSNCQSSGGSSLSEKEDRLKQEKLLKRPRSHDSVPMNYDSFQDYFTDSSEDEVEDDEADENEEITGDSWFSSMNDLEAFKELCLQEMISDYQGNLGPSIHLTAPKPSFSAIPERVVRRHFPYFVEKNSSSLFDSKLKKLEDQIFNFKEEKSNWMHLESDMKQRNKDLEEKMVLLQRENERLKQNMITGDSPLMKDLQGSESEANIYKEEEEMGSKPFNRILFSRLEKAFSAERCGKSGHFKSKCNLSTNEADSYEISTEDSTSSPRSCITRDTICKSPKIPQPKRLDNESVASNFTFKATCKEHMMSNLLTRPTQSNGINRITLQKRNKGDKCFPNLNHKKKPKTKLHIGKEKRKPRRLYIRLGKRNASNLSSPFVKGSPDGKRMKMVMH</sequence>